<name>A0A1G6V261_9GAMM</name>
<dbReference type="GO" id="GO:0003677">
    <property type="term" value="F:DNA binding"/>
    <property type="evidence" value="ECO:0007669"/>
    <property type="project" value="InterPro"/>
</dbReference>
<evidence type="ECO:0000313" key="2">
    <source>
        <dbReference type="EMBL" id="SDD47700.1"/>
    </source>
</evidence>
<accession>A0A1G6V261</accession>
<gene>
    <name evidence="2" type="ORF">SAMN04488509_102610</name>
</gene>
<dbReference type="InterPro" id="IPR010982">
    <property type="entry name" value="Lambda_DNA-bd_dom_sf"/>
</dbReference>
<keyword evidence="3" id="KW-1185">Reference proteome</keyword>
<protein>
    <submittedName>
        <fullName evidence="2">Cytoskeleton protein RodZ</fullName>
    </submittedName>
</protein>
<dbReference type="Pfam" id="PF13464">
    <property type="entry name" value="RodZ_C"/>
    <property type="match status" value="1"/>
</dbReference>
<dbReference type="RefSeq" id="WP_091240809.1">
    <property type="nucleotide sequence ID" value="NZ_FNAG01000002.1"/>
</dbReference>
<organism evidence="2 3">
    <name type="scientific">Aquimonas voraii</name>
    <dbReference type="NCBI Taxonomy" id="265719"/>
    <lineage>
        <taxon>Bacteria</taxon>
        <taxon>Pseudomonadati</taxon>
        <taxon>Pseudomonadota</taxon>
        <taxon>Gammaproteobacteria</taxon>
        <taxon>Lysobacterales</taxon>
        <taxon>Lysobacteraceae</taxon>
        <taxon>Aquimonas</taxon>
    </lineage>
</organism>
<dbReference type="PANTHER" id="PTHR34475:SF1">
    <property type="entry name" value="CYTOSKELETON PROTEIN RODZ"/>
    <property type="match status" value="1"/>
</dbReference>
<dbReference type="SUPFAM" id="SSF47413">
    <property type="entry name" value="lambda repressor-like DNA-binding domains"/>
    <property type="match status" value="1"/>
</dbReference>
<dbReference type="STRING" id="265719.SAMN04488509_102610"/>
<feature type="domain" description="Cytoskeleton protein RodZ-like C-terminal" evidence="1">
    <location>
        <begin position="224"/>
        <end position="295"/>
    </location>
</feature>
<dbReference type="AlphaFoldDB" id="A0A1G6V261"/>
<dbReference type="OrthoDB" id="9790252at2"/>
<dbReference type="PANTHER" id="PTHR34475">
    <property type="match status" value="1"/>
</dbReference>
<dbReference type="Pfam" id="PF13413">
    <property type="entry name" value="HTH_25"/>
    <property type="match status" value="1"/>
</dbReference>
<dbReference type="CDD" id="cd00093">
    <property type="entry name" value="HTH_XRE"/>
    <property type="match status" value="1"/>
</dbReference>
<evidence type="ECO:0000259" key="1">
    <source>
        <dbReference type="Pfam" id="PF13464"/>
    </source>
</evidence>
<evidence type="ECO:0000313" key="3">
    <source>
        <dbReference type="Proteomes" id="UP000199603"/>
    </source>
</evidence>
<dbReference type="InterPro" id="IPR001387">
    <property type="entry name" value="Cro/C1-type_HTH"/>
</dbReference>
<dbReference type="InterPro" id="IPR050400">
    <property type="entry name" value="Bact_Cytoskel_RodZ"/>
</dbReference>
<dbReference type="InterPro" id="IPR025194">
    <property type="entry name" value="RodZ-like_C"/>
</dbReference>
<dbReference type="Proteomes" id="UP000199603">
    <property type="component" value="Unassembled WGS sequence"/>
</dbReference>
<proteinExistence type="predicted"/>
<sequence>MSGHLHEGAGAPERAVIDTRAGAESIGTRLRKRREALGLDVTELASRLKLRVQIIEAIEADRLDALGAGVFTRGYLSAYAKAVGMPAVVVDALPAARTTAPNLVIHVKPRYGTVLGRYTSRIGHVFLTAAIVVPFIWMATSNQLPSQRATLTSLDVPASGAVDAGMAPAAAAPPELPVMASLAPMFPSRPAGADLASATLSPAAVTLAPEAPSVAGTSEPEMLQLSLSADSWVEVSTADGDVLESSLLRAGATRSFPLNAGLRVSLGNAGGVELRLNGEAIDVSAFQRANVARFRLGADGTLAPANPAG</sequence>
<dbReference type="EMBL" id="FNAG01000002">
    <property type="protein sequence ID" value="SDD47700.1"/>
    <property type="molecule type" value="Genomic_DNA"/>
</dbReference>
<dbReference type="Gene3D" id="1.10.260.40">
    <property type="entry name" value="lambda repressor-like DNA-binding domains"/>
    <property type="match status" value="1"/>
</dbReference>
<reference evidence="2 3" key="1">
    <citation type="submission" date="2016-10" db="EMBL/GenBank/DDBJ databases">
        <authorList>
            <person name="de Groot N.N."/>
        </authorList>
    </citation>
    <scope>NUCLEOTIDE SEQUENCE [LARGE SCALE GENOMIC DNA]</scope>
    <source>
        <strain evidence="2 3">DSM 16957</strain>
    </source>
</reference>